<reference evidence="2 3" key="1">
    <citation type="journal article" date="2005" name="PLoS Biol.">
        <title>The genomes of Oryza sativa: a history of duplications.</title>
        <authorList>
            <person name="Yu J."/>
            <person name="Wang J."/>
            <person name="Lin W."/>
            <person name="Li S."/>
            <person name="Li H."/>
            <person name="Zhou J."/>
            <person name="Ni P."/>
            <person name="Dong W."/>
            <person name="Hu S."/>
            <person name="Zeng C."/>
            <person name="Zhang J."/>
            <person name="Zhang Y."/>
            <person name="Li R."/>
            <person name="Xu Z."/>
            <person name="Li S."/>
            <person name="Li X."/>
            <person name="Zheng H."/>
            <person name="Cong L."/>
            <person name="Lin L."/>
            <person name="Yin J."/>
            <person name="Geng J."/>
            <person name="Li G."/>
            <person name="Shi J."/>
            <person name="Liu J."/>
            <person name="Lv H."/>
            <person name="Li J."/>
            <person name="Wang J."/>
            <person name="Deng Y."/>
            <person name="Ran L."/>
            <person name="Shi X."/>
            <person name="Wang X."/>
            <person name="Wu Q."/>
            <person name="Li C."/>
            <person name="Ren X."/>
            <person name="Wang J."/>
            <person name="Wang X."/>
            <person name="Li D."/>
            <person name="Liu D."/>
            <person name="Zhang X."/>
            <person name="Ji Z."/>
            <person name="Zhao W."/>
            <person name="Sun Y."/>
            <person name="Zhang Z."/>
            <person name="Bao J."/>
            <person name="Han Y."/>
            <person name="Dong L."/>
            <person name="Ji J."/>
            <person name="Chen P."/>
            <person name="Wu S."/>
            <person name="Liu J."/>
            <person name="Xiao Y."/>
            <person name="Bu D."/>
            <person name="Tan J."/>
            <person name="Yang L."/>
            <person name="Ye C."/>
            <person name="Zhang J."/>
            <person name="Xu J."/>
            <person name="Zhou Y."/>
            <person name="Yu Y."/>
            <person name="Zhang B."/>
            <person name="Zhuang S."/>
            <person name="Wei H."/>
            <person name="Liu B."/>
            <person name="Lei M."/>
            <person name="Yu H."/>
            <person name="Li Y."/>
            <person name="Xu H."/>
            <person name="Wei S."/>
            <person name="He X."/>
            <person name="Fang L."/>
            <person name="Zhang Z."/>
            <person name="Zhang Y."/>
            <person name="Huang X."/>
            <person name="Su Z."/>
            <person name="Tong W."/>
            <person name="Li J."/>
            <person name="Tong Z."/>
            <person name="Li S."/>
            <person name="Ye J."/>
            <person name="Wang L."/>
            <person name="Fang L."/>
            <person name="Lei T."/>
            <person name="Chen C."/>
            <person name="Chen H."/>
            <person name="Xu Z."/>
            <person name="Li H."/>
            <person name="Huang H."/>
            <person name="Zhang F."/>
            <person name="Xu H."/>
            <person name="Li N."/>
            <person name="Zhao C."/>
            <person name="Li S."/>
            <person name="Dong L."/>
            <person name="Huang Y."/>
            <person name="Li L."/>
            <person name="Xi Y."/>
            <person name="Qi Q."/>
            <person name="Li W."/>
            <person name="Zhang B."/>
            <person name="Hu W."/>
            <person name="Zhang Y."/>
            <person name="Tian X."/>
            <person name="Jiao Y."/>
            <person name="Liang X."/>
            <person name="Jin J."/>
            <person name="Gao L."/>
            <person name="Zheng W."/>
            <person name="Hao B."/>
            <person name="Liu S."/>
            <person name="Wang W."/>
            <person name="Yuan L."/>
            <person name="Cao M."/>
            <person name="McDermott J."/>
            <person name="Samudrala R."/>
            <person name="Wang J."/>
            <person name="Wong G.K."/>
            <person name="Yang H."/>
        </authorList>
    </citation>
    <scope>NUCLEOTIDE SEQUENCE [LARGE SCALE GENOMIC DNA]</scope>
    <source>
        <strain evidence="3">cv. 93-11</strain>
    </source>
</reference>
<feature type="region of interest" description="Disordered" evidence="1">
    <location>
        <begin position="133"/>
        <end position="156"/>
    </location>
</feature>
<gene>
    <name evidence="2" type="ORF">OsI_09904</name>
</gene>
<evidence type="ECO:0000313" key="2">
    <source>
        <dbReference type="EMBL" id="EEC74468.1"/>
    </source>
</evidence>
<proteinExistence type="predicted"/>
<protein>
    <submittedName>
        <fullName evidence="2">Uncharacterized protein</fullName>
    </submittedName>
</protein>
<dbReference type="HOGENOM" id="CLU_1689602_0_0_1"/>
<evidence type="ECO:0000313" key="3">
    <source>
        <dbReference type="Proteomes" id="UP000007015"/>
    </source>
</evidence>
<feature type="compositionally biased region" description="Low complexity" evidence="1">
    <location>
        <begin position="12"/>
        <end position="25"/>
    </location>
</feature>
<feature type="compositionally biased region" description="Basic residues" evidence="1">
    <location>
        <begin position="1"/>
        <end position="10"/>
    </location>
</feature>
<name>B8AMT8_ORYSI</name>
<dbReference type="EMBL" id="CM000128">
    <property type="protein sequence ID" value="EEC74468.1"/>
    <property type="molecule type" value="Genomic_DNA"/>
</dbReference>
<dbReference type="Proteomes" id="UP000007015">
    <property type="component" value="Chromosome 3"/>
</dbReference>
<evidence type="ECO:0000256" key="1">
    <source>
        <dbReference type="SAM" id="MobiDB-lite"/>
    </source>
</evidence>
<sequence>MAAAGRRGHTLAKAGEPPEVVAAAASPTKLGTAPARSGGLPGDRRQAGAASQGGRASDSRLAAAARLRRGHGVSVGVRLWRRVVVATTDAAAVRTSPACEGQRRSVGDGARVAGWWDGCVWRRCTARVGFGERGGRATTPRRASVGLHAGGEPPAR</sequence>
<organism evidence="2 3">
    <name type="scientific">Oryza sativa subsp. indica</name>
    <name type="common">Rice</name>
    <dbReference type="NCBI Taxonomy" id="39946"/>
    <lineage>
        <taxon>Eukaryota</taxon>
        <taxon>Viridiplantae</taxon>
        <taxon>Streptophyta</taxon>
        <taxon>Embryophyta</taxon>
        <taxon>Tracheophyta</taxon>
        <taxon>Spermatophyta</taxon>
        <taxon>Magnoliopsida</taxon>
        <taxon>Liliopsida</taxon>
        <taxon>Poales</taxon>
        <taxon>Poaceae</taxon>
        <taxon>BOP clade</taxon>
        <taxon>Oryzoideae</taxon>
        <taxon>Oryzeae</taxon>
        <taxon>Oryzinae</taxon>
        <taxon>Oryza</taxon>
        <taxon>Oryza sativa</taxon>
    </lineage>
</organism>
<feature type="compositionally biased region" description="Low complexity" evidence="1">
    <location>
        <begin position="47"/>
        <end position="62"/>
    </location>
</feature>
<feature type="region of interest" description="Disordered" evidence="1">
    <location>
        <begin position="1"/>
        <end position="62"/>
    </location>
</feature>
<dbReference type="Gramene" id="BGIOSGA011497-TA">
    <property type="protein sequence ID" value="BGIOSGA011497-PA"/>
    <property type="gene ID" value="BGIOSGA011497"/>
</dbReference>
<keyword evidence="3" id="KW-1185">Reference proteome</keyword>
<dbReference type="AlphaFoldDB" id="B8AMT8"/>
<accession>B8AMT8</accession>